<protein>
    <recommendedName>
        <fullName evidence="4">Kelch domain-containing protein 3</fullName>
    </recommendedName>
</protein>
<dbReference type="Proteomes" id="UP001497382">
    <property type="component" value="Unassembled WGS sequence"/>
</dbReference>
<dbReference type="PANTHER" id="PTHR46461">
    <property type="entry name" value="KELCH DOMAIN-CONTAINING PROTEIN 3"/>
    <property type="match status" value="1"/>
</dbReference>
<keyword evidence="1" id="KW-0880">Kelch repeat</keyword>
<evidence type="ECO:0000256" key="1">
    <source>
        <dbReference type="ARBA" id="ARBA00022441"/>
    </source>
</evidence>
<dbReference type="AlphaFoldDB" id="A0AAV2BUM1"/>
<dbReference type="EMBL" id="CAXIEN010000507">
    <property type="protein sequence ID" value="CAL1299577.1"/>
    <property type="molecule type" value="Genomic_DNA"/>
</dbReference>
<evidence type="ECO:0008006" key="4">
    <source>
        <dbReference type="Google" id="ProtNLM"/>
    </source>
</evidence>
<keyword evidence="3" id="KW-1185">Reference proteome</keyword>
<dbReference type="Gene3D" id="2.120.10.80">
    <property type="entry name" value="Kelch-type beta propeller"/>
    <property type="match status" value="2"/>
</dbReference>
<dbReference type="InterPro" id="IPR052637">
    <property type="entry name" value="KLHDC3-like"/>
</dbReference>
<dbReference type="InterPro" id="IPR006652">
    <property type="entry name" value="Kelch_1"/>
</dbReference>
<dbReference type="PANTHER" id="PTHR46461:SF1">
    <property type="entry name" value="KELCH DOMAIN-CONTAINING PROTEIN 3"/>
    <property type="match status" value="1"/>
</dbReference>
<reference evidence="2 3" key="1">
    <citation type="submission" date="2024-04" db="EMBL/GenBank/DDBJ databases">
        <authorList>
            <person name="Rising A."/>
            <person name="Reimegard J."/>
            <person name="Sonavane S."/>
            <person name="Akerstrom W."/>
            <person name="Nylinder S."/>
            <person name="Hedman E."/>
            <person name="Kallberg Y."/>
        </authorList>
    </citation>
    <scope>NUCLEOTIDE SEQUENCE [LARGE SCALE GENOMIC DNA]</scope>
</reference>
<dbReference type="GO" id="GO:0003682">
    <property type="term" value="F:chromatin binding"/>
    <property type="evidence" value="ECO:0007669"/>
    <property type="project" value="InterPro"/>
</dbReference>
<evidence type="ECO:0000313" key="3">
    <source>
        <dbReference type="Proteomes" id="UP001497382"/>
    </source>
</evidence>
<sequence length="376" mass="43386">MYWTLCLERGAPQRVNHASVAVGDKIYSFGGYCGELDMPIFIDIHCFDTNTLKWTKIHYEETMDCPQGCYGHSVVAYQHLIYLWGGQNVHGASNTLYCFNTKTLSWTRPVTSDRIPKPTDGHSACVIGDHMYTFGGFEEENDSYSQKVYSLNLLTFRWQEVQTFGFLPCKRDFHTASVIDSCMYIFGGRSSEDDDESEFYPCDISFLDINTMKWTTPLVKGSVPCGRRSHSAIVYNDEIYIIGGYDGNREKHMNDVYKYNPVTSMWTEMKVLGKPPHPRRRHCSILVGDIVYLFGGSSPDERSFYENRPVLREHYDMHVLEFAPSLKRLSLLKIMEHQINFNCLPVSLQAEIKWLTSLKLQPVYTYQKRNYTAFAP</sequence>
<dbReference type="Pfam" id="PF07646">
    <property type="entry name" value="Kelch_2"/>
    <property type="match status" value="1"/>
</dbReference>
<dbReference type="InterPro" id="IPR011498">
    <property type="entry name" value="Kelch_2"/>
</dbReference>
<dbReference type="GO" id="GO:0005737">
    <property type="term" value="C:cytoplasm"/>
    <property type="evidence" value="ECO:0007669"/>
    <property type="project" value="TreeGrafter"/>
</dbReference>
<proteinExistence type="predicted"/>
<dbReference type="Pfam" id="PF24681">
    <property type="entry name" value="Kelch_KLHDC2_KLHL20_DRC7"/>
    <property type="match status" value="1"/>
</dbReference>
<gene>
    <name evidence="2" type="ORF">LARSCL_LOCUS21435</name>
</gene>
<comment type="caution">
    <text evidence="2">The sequence shown here is derived from an EMBL/GenBank/DDBJ whole genome shotgun (WGS) entry which is preliminary data.</text>
</comment>
<organism evidence="2 3">
    <name type="scientific">Larinioides sclopetarius</name>
    <dbReference type="NCBI Taxonomy" id="280406"/>
    <lineage>
        <taxon>Eukaryota</taxon>
        <taxon>Metazoa</taxon>
        <taxon>Ecdysozoa</taxon>
        <taxon>Arthropoda</taxon>
        <taxon>Chelicerata</taxon>
        <taxon>Arachnida</taxon>
        <taxon>Araneae</taxon>
        <taxon>Araneomorphae</taxon>
        <taxon>Entelegynae</taxon>
        <taxon>Araneoidea</taxon>
        <taxon>Araneidae</taxon>
        <taxon>Larinioides</taxon>
    </lineage>
</organism>
<dbReference type="SUPFAM" id="SSF117281">
    <property type="entry name" value="Kelch motif"/>
    <property type="match status" value="1"/>
</dbReference>
<dbReference type="InterPro" id="IPR015915">
    <property type="entry name" value="Kelch-typ_b-propeller"/>
</dbReference>
<evidence type="ECO:0000313" key="2">
    <source>
        <dbReference type="EMBL" id="CAL1299577.1"/>
    </source>
</evidence>
<name>A0AAV2BUM1_9ARAC</name>
<dbReference type="SMART" id="SM00612">
    <property type="entry name" value="Kelch"/>
    <property type="match status" value="2"/>
</dbReference>
<accession>A0AAV2BUM1</accession>